<evidence type="ECO:0000256" key="8">
    <source>
        <dbReference type="ARBA" id="ARBA00023273"/>
    </source>
</evidence>
<dbReference type="AlphaFoldDB" id="A0A0F7U5E2"/>
<keyword evidence="6" id="KW-0969">Cilium</keyword>
<feature type="region of interest" description="Disordered" evidence="9">
    <location>
        <begin position="414"/>
        <end position="475"/>
    </location>
</feature>
<feature type="compositionally biased region" description="Basic and acidic residues" evidence="9">
    <location>
        <begin position="99"/>
        <end position="112"/>
    </location>
</feature>
<comment type="similarity">
    <text evidence="2">Belongs to the flagellar radial spoke RSP3 family.</text>
</comment>
<evidence type="ECO:0000256" key="9">
    <source>
        <dbReference type="SAM" id="MobiDB-lite"/>
    </source>
</evidence>
<dbReference type="EMBL" id="LN714477">
    <property type="protein sequence ID" value="CEL64984.1"/>
    <property type="molecule type" value="Genomic_DNA"/>
</dbReference>
<sequence>MYRPPRYGTRGKGATGVSDKAGLPPSSNYLWASHDNGTNGSDSASSALSNLMTDKHVYSGSLFSRDIGQKFSQSFGGSFASRLSDGGAEARRIKRRLQKAKDATADPFKPERLLTPAPVSGRQHRQLQTEEHLIELTEHAREFMAETQTEPWMDKPPTPMFRPHREEAHVATQILDGDLFDFDEEVVPILEVIVGKVLEQSITEVLEEEELAAIQRQQDEFDRARILELIELQRLEAAEKRRKEETERRLAQAQAWQEVKRTAYQKMLAMDFAAVQRRGRSQMALRELAESSNLFIHPNVGAVSVHFWPSLMRQTTEQVAFLRDGVSNVVSGVSVGKQSVRNRIQPSIRLSGVSTVRPIHTEHLSVCGHACSQTTKSERKWSRTCKIVAKHNKQLRLRLEQIRVKAEIKATRERRWKQPTPLRRNENGRQRRLPGLHRRRKRRHVGQKRKHWQRLHSPSGMSRACSWKRRGTRTELQATTTSTKTMMRRNRLFGDIRERLPPVARGQVQYTGRGLT</sequence>
<reference evidence="10" key="1">
    <citation type="journal article" date="2015" name="PLoS ONE">
        <title>Comprehensive Evaluation of Toxoplasma gondii VEG and Neospora caninum LIV Genomes with Tachyzoite Stage Transcriptome and Proteome Defines Novel Transcript Features.</title>
        <authorList>
            <person name="Ramaprasad A."/>
            <person name="Mourier T."/>
            <person name="Naeem R."/>
            <person name="Malas T.B."/>
            <person name="Moussa E."/>
            <person name="Panigrahi A."/>
            <person name="Vermont S.J."/>
            <person name="Otto T.D."/>
            <person name="Wastling J."/>
            <person name="Pain A."/>
        </authorList>
    </citation>
    <scope>NUCLEOTIDE SEQUENCE</scope>
    <source>
        <strain evidence="10">Liverpool</strain>
    </source>
</reference>
<gene>
    <name evidence="10" type="ORF">BN1204_008450</name>
</gene>
<evidence type="ECO:0000256" key="6">
    <source>
        <dbReference type="ARBA" id="ARBA00023069"/>
    </source>
</evidence>
<evidence type="ECO:0000256" key="4">
    <source>
        <dbReference type="ARBA" id="ARBA00022553"/>
    </source>
</evidence>
<feature type="region of interest" description="Disordered" evidence="9">
    <location>
        <begin position="96"/>
        <end position="125"/>
    </location>
</feature>
<comment type="subcellular location">
    <subcellularLocation>
        <location evidence="1">Cytoplasm</location>
        <location evidence="1">Cytoskeleton</location>
        <location evidence="1">Flagellum axoneme</location>
    </subcellularLocation>
</comment>
<dbReference type="Pfam" id="PF06098">
    <property type="entry name" value="Radial_spoke_3"/>
    <property type="match status" value="1"/>
</dbReference>
<keyword evidence="7" id="KW-0206">Cytoskeleton</keyword>
<feature type="region of interest" description="Disordered" evidence="9">
    <location>
        <begin position="1"/>
        <end position="45"/>
    </location>
</feature>
<accession>A0A0F7U5E2</accession>
<keyword evidence="4" id="KW-0597">Phosphoprotein</keyword>
<evidence type="ECO:0000256" key="2">
    <source>
        <dbReference type="ARBA" id="ARBA00006737"/>
    </source>
</evidence>
<protein>
    <submittedName>
        <fullName evidence="10">Radial spoke 3 protein, putative</fullName>
    </submittedName>
</protein>
<dbReference type="PANTHER" id="PTHR21648">
    <property type="entry name" value="FLAGELLAR RADIAL SPOKE PROTEIN 3"/>
    <property type="match status" value="1"/>
</dbReference>
<evidence type="ECO:0000256" key="3">
    <source>
        <dbReference type="ARBA" id="ARBA00022490"/>
    </source>
</evidence>
<keyword evidence="5" id="KW-0282">Flagellum</keyword>
<name>A0A0F7U5E2_NEOCL</name>
<keyword evidence="8" id="KW-0966">Cell projection</keyword>
<feature type="compositionally biased region" description="Polar residues" evidence="9">
    <location>
        <begin position="25"/>
        <end position="45"/>
    </location>
</feature>
<feature type="compositionally biased region" description="Basic residues" evidence="9">
    <location>
        <begin position="430"/>
        <end position="454"/>
    </location>
</feature>
<organism evidence="10">
    <name type="scientific">Neospora caninum (strain Liverpool)</name>
    <dbReference type="NCBI Taxonomy" id="572307"/>
    <lineage>
        <taxon>Eukaryota</taxon>
        <taxon>Sar</taxon>
        <taxon>Alveolata</taxon>
        <taxon>Apicomplexa</taxon>
        <taxon>Conoidasida</taxon>
        <taxon>Coccidia</taxon>
        <taxon>Eucoccidiorida</taxon>
        <taxon>Eimeriorina</taxon>
        <taxon>Sarcocystidae</taxon>
        <taxon>Neospora</taxon>
    </lineage>
</organism>
<dbReference type="InterPro" id="IPR009290">
    <property type="entry name" value="Radial_spoke_3"/>
</dbReference>
<proteinExistence type="inferred from homology"/>
<dbReference type="GO" id="GO:0005929">
    <property type="term" value="C:cilium"/>
    <property type="evidence" value="ECO:0007669"/>
    <property type="project" value="TreeGrafter"/>
</dbReference>
<evidence type="ECO:0000256" key="7">
    <source>
        <dbReference type="ARBA" id="ARBA00023212"/>
    </source>
</evidence>
<evidence type="ECO:0000256" key="1">
    <source>
        <dbReference type="ARBA" id="ARBA00004611"/>
    </source>
</evidence>
<evidence type="ECO:0000256" key="5">
    <source>
        <dbReference type="ARBA" id="ARBA00022846"/>
    </source>
</evidence>
<evidence type="ECO:0000313" key="10">
    <source>
        <dbReference type="EMBL" id="CEL64984.1"/>
    </source>
</evidence>
<dbReference type="PANTHER" id="PTHR21648:SF0">
    <property type="entry name" value="RADIAL SPOKE HEAD PROTEIN 3 HOMOLOG"/>
    <property type="match status" value="1"/>
</dbReference>
<keyword evidence="3" id="KW-0963">Cytoplasm</keyword>